<protein>
    <submittedName>
        <fullName evidence="2">Uncharacterized protein</fullName>
    </submittedName>
</protein>
<dbReference type="Proteomes" id="UP000289886">
    <property type="component" value="Unassembled WGS sequence"/>
</dbReference>
<evidence type="ECO:0000313" key="2">
    <source>
        <dbReference type="EMBL" id="RXM97728.1"/>
    </source>
</evidence>
<dbReference type="EMBL" id="SCEB01000962">
    <property type="protein sequence ID" value="RXM97728.1"/>
    <property type="molecule type" value="Genomic_DNA"/>
</dbReference>
<comment type="caution">
    <text evidence="2">The sequence shown here is derived from an EMBL/GenBank/DDBJ whole genome shotgun (WGS) entry which is preliminary data.</text>
</comment>
<gene>
    <name evidence="2" type="ORF">EOD39_14072</name>
</gene>
<proteinExistence type="predicted"/>
<reference evidence="2 3" key="1">
    <citation type="submission" date="2019-01" db="EMBL/GenBank/DDBJ databases">
        <title>Draft Genome and Complete Hox-Cluster Characterization of the Sterlet Sturgeon (Acipenser ruthenus).</title>
        <authorList>
            <person name="Wei Q."/>
        </authorList>
    </citation>
    <scope>NUCLEOTIDE SEQUENCE [LARGE SCALE GENOMIC DNA]</scope>
    <source>
        <strain evidence="2">WHYD16114868_AA</strain>
        <tissue evidence="2">Blood</tissue>
    </source>
</reference>
<accession>A0A662YQI4</accession>
<sequence>METWITPHVRTSPVWIQSCTAVCQSKEVFETLACVWIGSVPNPRQSRSERKGSSGCQDRAESETRKPSTALPSSPGGGKRSWKTIEKVRASHPAQRCRTWTQRYCRPAETLTYTHTQSVRRPKEAVACFIPPPLYPPDTDLLVSLISPQRESTRIGGRNLDSKPIQLVEDSFGLLQHFLQKWTVSTAVWVSDSLAKPRCTIYSLPISAV</sequence>
<feature type="region of interest" description="Disordered" evidence="1">
    <location>
        <begin position="43"/>
        <end position="82"/>
    </location>
</feature>
<name>A0A662YQI4_ACIRT</name>
<organism evidence="2 3">
    <name type="scientific">Acipenser ruthenus</name>
    <name type="common">Sterlet sturgeon</name>
    <dbReference type="NCBI Taxonomy" id="7906"/>
    <lineage>
        <taxon>Eukaryota</taxon>
        <taxon>Metazoa</taxon>
        <taxon>Chordata</taxon>
        <taxon>Craniata</taxon>
        <taxon>Vertebrata</taxon>
        <taxon>Euteleostomi</taxon>
        <taxon>Actinopterygii</taxon>
        <taxon>Chondrostei</taxon>
        <taxon>Acipenseriformes</taxon>
        <taxon>Acipenseridae</taxon>
        <taxon>Acipenser</taxon>
    </lineage>
</organism>
<evidence type="ECO:0000256" key="1">
    <source>
        <dbReference type="SAM" id="MobiDB-lite"/>
    </source>
</evidence>
<keyword evidence="3" id="KW-1185">Reference proteome</keyword>
<evidence type="ECO:0000313" key="3">
    <source>
        <dbReference type="Proteomes" id="UP000289886"/>
    </source>
</evidence>
<feature type="compositionally biased region" description="Basic and acidic residues" evidence="1">
    <location>
        <begin position="46"/>
        <end position="66"/>
    </location>
</feature>
<dbReference type="AlphaFoldDB" id="A0A662YQI4"/>